<proteinExistence type="inferred from homology"/>
<dbReference type="PROSITE" id="PS00061">
    <property type="entry name" value="ADH_SHORT"/>
    <property type="match status" value="1"/>
</dbReference>
<keyword evidence="6" id="KW-0560">Oxidoreductase</keyword>
<feature type="region of interest" description="Disordered" evidence="8">
    <location>
        <begin position="165"/>
        <end position="193"/>
    </location>
</feature>
<evidence type="ECO:0000256" key="5">
    <source>
        <dbReference type="ARBA" id="ARBA00022989"/>
    </source>
</evidence>
<dbReference type="PRINTS" id="PR00080">
    <property type="entry name" value="SDRFAMILY"/>
</dbReference>
<dbReference type="GO" id="GO:0016614">
    <property type="term" value="F:oxidoreductase activity, acting on CH-OH group of donors"/>
    <property type="evidence" value="ECO:0007669"/>
    <property type="project" value="UniProtKB-ARBA"/>
</dbReference>
<organism evidence="10 11">
    <name type="scientific">Fusarium austroafricanum</name>
    <dbReference type="NCBI Taxonomy" id="2364996"/>
    <lineage>
        <taxon>Eukaryota</taxon>
        <taxon>Fungi</taxon>
        <taxon>Dikarya</taxon>
        <taxon>Ascomycota</taxon>
        <taxon>Pezizomycotina</taxon>
        <taxon>Sordariomycetes</taxon>
        <taxon>Hypocreomycetidae</taxon>
        <taxon>Hypocreales</taxon>
        <taxon>Nectriaceae</taxon>
        <taxon>Fusarium</taxon>
        <taxon>Fusarium concolor species complex</taxon>
    </lineage>
</organism>
<dbReference type="FunFam" id="3.40.50.720:FF:000084">
    <property type="entry name" value="Short-chain dehydrogenase reductase"/>
    <property type="match status" value="1"/>
</dbReference>
<dbReference type="AlphaFoldDB" id="A0A8H4NY16"/>
<evidence type="ECO:0000313" key="11">
    <source>
        <dbReference type="Proteomes" id="UP000605986"/>
    </source>
</evidence>
<feature type="compositionally biased region" description="Basic and acidic residues" evidence="8">
    <location>
        <begin position="167"/>
        <end position="182"/>
    </location>
</feature>
<keyword evidence="11" id="KW-1185">Reference proteome</keyword>
<evidence type="ECO:0000256" key="9">
    <source>
        <dbReference type="SAM" id="Phobius"/>
    </source>
</evidence>
<dbReference type="Pfam" id="PF23489">
    <property type="entry name" value="V-ATPase_su_f"/>
    <property type="match status" value="1"/>
</dbReference>
<dbReference type="PANTHER" id="PTHR48107">
    <property type="entry name" value="NADPH-DEPENDENT ALDEHYDE REDUCTASE-LIKE PROTEIN, CHLOROPLASTIC-RELATED"/>
    <property type="match status" value="1"/>
</dbReference>
<dbReference type="OrthoDB" id="47007at2759"/>
<dbReference type="InterPro" id="IPR002347">
    <property type="entry name" value="SDR_fam"/>
</dbReference>
<evidence type="ECO:0000256" key="2">
    <source>
        <dbReference type="ARBA" id="ARBA00006484"/>
    </source>
</evidence>
<dbReference type="Pfam" id="PF13561">
    <property type="entry name" value="adh_short_C2"/>
    <property type="match status" value="1"/>
</dbReference>
<evidence type="ECO:0000256" key="8">
    <source>
        <dbReference type="SAM" id="MobiDB-lite"/>
    </source>
</evidence>
<keyword evidence="3 9" id="KW-0812">Transmembrane</keyword>
<dbReference type="InterPro" id="IPR020904">
    <property type="entry name" value="Sc_DH/Rdtase_CS"/>
</dbReference>
<evidence type="ECO:0000313" key="10">
    <source>
        <dbReference type="EMBL" id="KAF4455399.1"/>
    </source>
</evidence>
<evidence type="ECO:0008006" key="12">
    <source>
        <dbReference type="Google" id="ProtNLM"/>
    </source>
</evidence>
<dbReference type="InterPro" id="IPR056552">
    <property type="entry name" value="Ribonucl_Kappa"/>
</dbReference>
<accession>A0A8H4NY16</accession>
<keyword evidence="5 9" id="KW-1133">Transmembrane helix</keyword>
<comment type="similarity">
    <text evidence="2">Belongs to the short-chain dehydrogenases/reductases (SDR) family.</text>
</comment>
<dbReference type="Gene3D" id="3.40.50.720">
    <property type="entry name" value="NAD(P)-binding Rossmann-like Domain"/>
    <property type="match status" value="1"/>
</dbReference>
<evidence type="ECO:0000256" key="3">
    <source>
        <dbReference type="ARBA" id="ARBA00022692"/>
    </source>
</evidence>
<evidence type="ECO:0000256" key="7">
    <source>
        <dbReference type="ARBA" id="ARBA00023136"/>
    </source>
</evidence>
<evidence type="ECO:0000256" key="4">
    <source>
        <dbReference type="ARBA" id="ARBA00022857"/>
    </source>
</evidence>
<name>A0A8H4NY16_9HYPO</name>
<dbReference type="InterPro" id="IPR036291">
    <property type="entry name" value="NAD(P)-bd_dom_sf"/>
</dbReference>
<evidence type="ECO:0000256" key="1">
    <source>
        <dbReference type="ARBA" id="ARBA00004370"/>
    </source>
</evidence>
<dbReference type="GO" id="GO:0016020">
    <property type="term" value="C:membrane"/>
    <property type="evidence" value="ECO:0007669"/>
    <property type="project" value="UniProtKB-SubCell"/>
</dbReference>
<feature type="transmembrane region" description="Helical" evidence="9">
    <location>
        <begin position="7"/>
        <end position="28"/>
    </location>
</feature>
<sequence length="444" mass="48419">MKPVVSAFNAWSCTVLSVFAIVILSALAGLYRNGHEEFTGGVGDPEDGKAVSGTIFIAVLVYVVRPPTTKRKRYPPSECHLVPTNTRRLSLSFAVFKDSFTPEKAAEARSLCNNIIIRRVEHDTEPGVLETFIDLNLGWNYILAYHGIVTDWESEKDIPVSHQDFPGTEREMPNPQATRDELPEAGGNTRTYQGSGKLKGKKALITGGDSGIGAASALLFGREGVSDIVIAYLPDEEKDAQDTKKQAENEGAKVHLISLDLSKQENCKKLVDFAVEKMNGIDILFNNAAYQMMVQDIKDLPEEQWVHTFNINIHSFFYVSKYALPHMKTGATIINNASINAYIGRPDLLDYTSTKGAIVSFTRGLSNQYVSKGIRVNAVAPGPVWTPLIPATMDEDAQKQFTSPMGRPAQPSEIATCVVFLASSDSSCVSGQTIHCNGGTIVNG</sequence>
<comment type="subcellular location">
    <subcellularLocation>
        <location evidence="1">Membrane</location>
    </subcellularLocation>
</comment>
<gene>
    <name evidence="10" type="ORF">F53441_2188</name>
</gene>
<protein>
    <recommendedName>
        <fullName evidence="12">Oxidoreductase</fullName>
    </recommendedName>
</protein>
<keyword evidence="7 9" id="KW-0472">Membrane</keyword>
<dbReference type="PANTHER" id="PTHR48107:SF26">
    <property type="entry name" value="OXIDOREDUCTASE, SHORT-CHAIN DEHYDROGENASE_REDUCTASE FAMILY (AFU_ORTHOLOGUE AFUA_4G05870)"/>
    <property type="match status" value="1"/>
</dbReference>
<evidence type="ECO:0000256" key="6">
    <source>
        <dbReference type="ARBA" id="ARBA00023002"/>
    </source>
</evidence>
<dbReference type="PRINTS" id="PR00081">
    <property type="entry name" value="GDHRDH"/>
</dbReference>
<comment type="caution">
    <text evidence="10">The sequence shown here is derived from an EMBL/GenBank/DDBJ whole genome shotgun (WGS) entry which is preliminary data.</text>
</comment>
<dbReference type="EMBL" id="JAADJG010000090">
    <property type="protein sequence ID" value="KAF4455399.1"/>
    <property type="molecule type" value="Genomic_DNA"/>
</dbReference>
<dbReference type="Proteomes" id="UP000605986">
    <property type="component" value="Unassembled WGS sequence"/>
</dbReference>
<keyword evidence="4" id="KW-0521">NADP</keyword>
<dbReference type="SUPFAM" id="SSF51735">
    <property type="entry name" value="NAD(P)-binding Rossmann-fold domains"/>
    <property type="match status" value="1"/>
</dbReference>
<reference evidence="10" key="1">
    <citation type="submission" date="2020-01" db="EMBL/GenBank/DDBJ databases">
        <title>Identification and distribution of gene clusters putatively required for synthesis of sphingolipid metabolism inhibitors in phylogenetically diverse species of the filamentous fungus Fusarium.</title>
        <authorList>
            <person name="Kim H.-S."/>
            <person name="Busman M."/>
            <person name="Brown D.W."/>
            <person name="Divon H."/>
            <person name="Uhlig S."/>
            <person name="Proctor R.H."/>
        </authorList>
    </citation>
    <scope>NUCLEOTIDE SEQUENCE</scope>
    <source>
        <strain evidence="10">NRRL 53441</strain>
    </source>
</reference>